<evidence type="ECO:0000259" key="2">
    <source>
        <dbReference type="Pfam" id="PF14746"/>
    </source>
</evidence>
<sequence length="360" mass="41632">MRYFANKVLLLSPINDHLPNQIIDQGIDVLQIMRNINTFASSFSYNMNLQLFVEIQSNGKHLDIISTRHVANSVQTHGTGIINTTIKSRLLKELRFHLAKKHDRKHESYPYERAENFLKKIKKLGVSINGETYMDLFRKVITQVGNAVGYVRLLQAGSKNANYRSRSYMSKFENILNSVDSRRMHKVTENSIGEYEKGVGHMKECYSDSTNYFKLLLLGFKPFLCNPNNHHLKTFYLITPAVITNYIDYRVKEKLKVHKKDQTNFSVFEDGFAIGLIYILCMLNQLGDFHELGWSQSTAKQLNAERSKVTGIVKRQKETSEQVDEKLLQTVAITERHVNAYEHEYNLLYATLSSAEIFFQ</sequence>
<evidence type="ECO:0000313" key="3">
    <source>
        <dbReference type="EMBL" id="KPU75297.1"/>
    </source>
</evidence>
<dbReference type="EMBL" id="CH902644">
    <property type="protein sequence ID" value="KPU75297.1"/>
    <property type="molecule type" value="Genomic_DNA"/>
</dbReference>
<proteinExistence type="predicted"/>
<dbReference type="eggNOG" id="KOG3578">
    <property type="taxonomic scope" value="Eukaryota"/>
</dbReference>
<dbReference type="GO" id="GO:0016197">
    <property type="term" value="P:endosomal transport"/>
    <property type="evidence" value="ECO:0007669"/>
    <property type="project" value="TreeGrafter"/>
</dbReference>
<evidence type="ECO:0000313" key="4">
    <source>
        <dbReference type="Proteomes" id="UP000007801"/>
    </source>
</evidence>
<feature type="domain" description="WASH complex subunit 7 C-terminal" evidence="2">
    <location>
        <begin position="188"/>
        <end position="360"/>
    </location>
</feature>
<dbReference type="GO" id="GO:0007032">
    <property type="term" value="P:endosome organization"/>
    <property type="evidence" value="ECO:0007669"/>
    <property type="project" value="TreeGrafter"/>
</dbReference>
<dbReference type="InterPro" id="IPR028282">
    <property type="entry name" value="WASH-7_central"/>
</dbReference>
<dbReference type="AlphaFoldDB" id="A0A0P8Y7Q2"/>
<reference evidence="3 4" key="1">
    <citation type="journal article" date="2007" name="Nature">
        <title>Evolution of genes and genomes on the Drosophila phylogeny.</title>
        <authorList>
            <consortium name="Drosophila 12 Genomes Consortium"/>
            <person name="Clark A.G."/>
            <person name="Eisen M.B."/>
            <person name="Smith D.R."/>
            <person name="Bergman C.M."/>
            <person name="Oliver B."/>
            <person name="Markow T.A."/>
            <person name="Kaufman T.C."/>
            <person name="Kellis M."/>
            <person name="Gelbart W."/>
            <person name="Iyer V.N."/>
            <person name="Pollard D.A."/>
            <person name="Sackton T.B."/>
            <person name="Larracuente A.M."/>
            <person name="Singh N.D."/>
            <person name="Abad J.P."/>
            <person name="Abt D.N."/>
            <person name="Adryan B."/>
            <person name="Aguade M."/>
            <person name="Akashi H."/>
            <person name="Anderson W.W."/>
            <person name="Aquadro C.F."/>
            <person name="Ardell D.H."/>
            <person name="Arguello R."/>
            <person name="Artieri C.G."/>
            <person name="Barbash D.A."/>
            <person name="Barker D."/>
            <person name="Barsanti P."/>
            <person name="Batterham P."/>
            <person name="Batzoglou S."/>
            <person name="Begun D."/>
            <person name="Bhutkar A."/>
            <person name="Blanco E."/>
            <person name="Bosak S.A."/>
            <person name="Bradley R.K."/>
            <person name="Brand A.D."/>
            <person name="Brent M.R."/>
            <person name="Brooks A.N."/>
            <person name="Brown R.H."/>
            <person name="Butlin R.K."/>
            <person name="Caggese C."/>
            <person name="Calvi B.R."/>
            <person name="Bernardo de Carvalho A."/>
            <person name="Caspi A."/>
            <person name="Castrezana S."/>
            <person name="Celniker S.E."/>
            <person name="Chang J.L."/>
            <person name="Chapple C."/>
            <person name="Chatterji S."/>
            <person name="Chinwalla A."/>
            <person name="Civetta A."/>
            <person name="Clifton S.W."/>
            <person name="Comeron J.M."/>
            <person name="Costello J.C."/>
            <person name="Coyne J.A."/>
            <person name="Daub J."/>
            <person name="David R.G."/>
            <person name="Delcher A.L."/>
            <person name="Delehaunty K."/>
            <person name="Do C.B."/>
            <person name="Ebling H."/>
            <person name="Edwards K."/>
            <person name="Eickbush T."/>
            <person name="Evans J.D."/>
            <person name="Filipski A."/>
            <person name="Findeiss S."/>
            <person name="Freyhult E."/>
            <person name="Fulton L."/>
            <person name="Fulton R."/>
            <person name="Garcia A.C."/>
            <person name="Gardiner A."/>
            <person name="Garfield D.A."/>
            <person name="Garvin B.E."/>
            <person name="Gibson G."/>
            <person name="Gilbert D."/>
            <person name="Gnerre S."/>
            <person name="Godfrey J."/>
            <person name="Good R."/>
            <person name="Gotea V."/>
            <person name="Gravely B."/>
            <person name="Greenberg A.J."/>
            <person name="Griffiths-Jones S."/>
            <person name="Gross S."/>
            <person name="Guigo R."/>
            <person name="Gustafson E.A."/>
            <person name="Haerty W."/>
            <person name="Hahn M.W."/>
            <person name="Halligan D.L."/>
            <person name="Halpern A.L."/>
            <person name="Halter G.M."/>
            <person name="Han M.V."/>
            <person name="Heger A."/>
            <person name="Hillier L."/>
            <person name="Hinrichs A.S."/>
            <person name="Holmes I."/>
            <person name="Hoskins R.A."/>
            <person name="Hubisz M.J."/>
            <person name="Hultmark D."/>
            <person name="Huntley M.A."/>
            <person name="Jaffe D.B."/>
            <person name="Jagadeeshan S."/>
            <person name="Jeck W.R."/>
            <person name="Johnson J."/>
            <person name="Jones C.D."/>
            <person name="Jordan W.C."/>
            <person name="Karpen G.H."/>
            <person name="Kataoka E."/>
            <person name="Keightley P.D."/>
            <person name="Kheradpour P."/>
            <person name="Kirkness E.F."/>
            <person name="Koerich L.B."/>
            <person name="Kristiansen K."/>
            <person name="Kudrna D."/>
            <person name="Kulathinal R.J."/>
            <person name="Kumar S."/>
            <person name="Kwok R."/>
            <person name="Lander E."/>
            <person name="Langley C.H."/>
            <person name="Lapoint R."/>
            <person name="Lazzaro B.P."/>
            <person name="Lee S.J."/>
            <person name="Levesque L."/>
            <person name="Li R."/>
            <person name="Lin C.F."/>
            <person name="Lin M.F."/>
            <person name="Lindblad-Toh K."/>
            <person name="Llopart A."/>
            <person name="Long M."/>
            <person name="Low L."/>
            <person name="Lozovsky E."/>
            <person name="Lu J."/>
            <person name="Luo M."/>
            <person name="Machado C.A."/>
            <person name="Makalowski W."/>
            <person name="Marzo M."/>
            <person name="Matsuda M."/>
            <person name="Matzkin L."/>
            <person name="McAllister B."/>
            <person name="McBride C.S."/>
            <person name="McKernan B."/>
            <person name="McKernan K."/>
            <person name="Mendez-Lago M."/>
            <person name="Minx P."/>
            <person name="Mollenhauer M.U."/>
            <person name="Montooth K."/>
            <person name="Mount S.M."/>
            <person name="Mu X."/>
            <person name="Myers E."/>
            <person name="Negre B."/>
            <person name="Newfeld S."/>
            <person name="Nielsen R."/>
            <person name="Noor M.A."/>
            <person name="O'Grady P."/>
            <person name="Pachter L."/>
            <person name="Papaceit M."/>
            <person name="Parisi M.J."/>
            <person name="Parisi M."/>
            <person name="Parts L."/>
            <person name="Pedersen J.S."/>
            <person name="Pesole G."/>
            <person name="Phillippy A.M."/>
            <person name="Ponting C.P."/>
            <person name="Pop M."/>
            <person name="Porcelli D."/>
            <person name="Powell J.R."/>
            <person name="Prohaska S."/>
            <person name="Pruitt K."/>
            <person name="Puig M."/>
            <person name="Quesneville H."/>
            <person name="Ram K.R."/>
            <person name="Rand D."/>
            <person name="Rasmussen M.D."/>
            <person name="Reed L.K."/>
            <person name="Reenan R."/>
            <person name="Reily A."/>
            <person name="Remington K.A."/>
            <person name="Rieger T.T."/>
            <person name="Ritchie M.G."/>
            <person name="Robin C."/>
            <person name="Rogers Y.H."/>
            <person name="Rohde C."/>
            <person name="Rozas J."/>
            <person name="Rubenfield M.J."/>
            <person name="Ruiz A."/>
            <person name="Russo S."/>
            <person name="Salzberg S.L."/>
            <person name="Sanchez-Gracia A."/>
            <person name="Saranga D.J."/>
            <person name="Sato H."/>
            <person name="Schaeffer S.W."/>
            <person name="Schatz M.C."/>
            <person name="Schlenke T."/>
            <person name="Schwartz R."/>
            <person name="Segarra C."/>
            <person name="Singh R.S."/>
            <person name="Sirot L."/>
            <person name="Sirota M."/>
            <person name="Sisneros N.B."/>
            <person name="Smith C.D."/>
            <person name="Smith T.F."/>
            <person name="Spieth J."/>
            <person name="Stage D.E."/>
            <person name="Stark A."/>
            <person name="Stephan W."/>
            <person name="Strausberg R.L."/>
            <person name="Strempel S."/>
            <person name="Sturgill D."/>
            <person name="Sutton G."/>
            <person name="Sutton G.G."/>
            <person name="Tao W."/>
            <person name="Teichmann S."/>
            <person name="Tobari Y.N."/>
            <person name="Tomimura Y."/>
            <person name="Tsolas J.M."/>
            <person name="Valente V.L."/>
            <person name="Venter E."/>
            <person name="Venter J.C."/>
            <person name="Vicario S."/>
            <person name="Vieira F.G."/>
            <person name="Vilella A.J."/>
            <person name="Villasante A."/>
            <person name="Walenz B."/>
            <person name="Wang J."/>
            <person name="Wasserman M."/>
            <person name="Watts T."/>
            <person name="Wilson D."/>
            <person name="Wilson R.K."/>
            <person name="Wing R.A."/>
            <person name="Wolfner M.F."/>
            <person name="Wong A."/>
            <person name="Wong G.K."/>
            <person name="Wu C.I."/>
            <person name="Wu G."/>
            <person name="Yamamoto D."/>
            <person name="Yang H.P."/>
            <person name="Yang S.P."/>
            <person name="Yorke J.A."/>
            <person name="Yoshida K."/>
            <person name="Zdobnov E."/>
            <person name="Zhang P."/>
            <person name="Zhang Y."/>
            <person name="Zimin A.V."/>
            <person name="Baldwin J."/>
            <person name="Abdouelleil A."/>
            <person name="Abdulkadir J."/>
            <person name="Abebe A."/>
            <person name="Abera B."/>
            <person name="Abreu J."/>
            <person name="Acer S.C."/>
            <person name="Aftuck L."/>
            <person name="Alexander A."/>
            <person name="An P."/>
            <person name="Anderson E."/>
            <person name="Anderson S."/>
            <person name="Arachi H."/>
            <person name="Azer M."/>
            <person name="Bachantsang P."/>
            <person name="Barry A."/>
            <person name="Bayul T."/>
            <person name="Berlin A."/>
            <person name="Bessette D."/>
            <person name="Bloom T."/>
            <person name="Blye J."/>
            <person name="Boguslavskiy L."/>
            <person name="Bonnet C."/>
            <person name="Boukhgalter B."/>
            <person name="Bourzgui I."/>
            <person name="Brown A."/>
            <person name="Cahill P."/>
            <person name="Channer S."/>
            <person name="Cheshatsang Y."/>
            <person name="Chuda L."/>
            <person name="Citroen M."/>
            <person name="Collymore A."/>
            <person name="Cooke P."/>
            <person name="Costello M."/>
            <person name="D'Aco K."/>
            <person name="Daza R."/>
            <person name="De Haan G."/>
            <person name="DeGray S."/>
            <person name="DeMaso C."/>
            <person name="Dhargay N."/>
            <person name="Dooley K."/>
            <person name="Dooley E."/>
            <person name="Doricent M."/>
            <person name="Dorje P."/>
            <person name="Dorjee K."/>
            <person name="Dupes A."/>
            <person name="Elong R."/>
            <person name="Falk J."/>
            <person name="Farina A."/>
            <person name="Faro S."/>
            <person name="Ferguson D."/>
            <person name="Fisher S."/>
            <person name="Foley C.D."/>
            <person name="Franke A."/>
            <person name="Friedrich D."/>
            <person name="Gadbois L."/>
            <person name="Gearin G."/>
            <person name="Gearin C.R."/>
            <person name="Giannoukos G."/>
            <person name="Goode T."/>
            <person name="Graham J."/>
            <person name="Grandbois E."/>
            <person name="Grewal S."/>
            <person name="Gyaltsen K."/>
            <person name="Hafez N."/>
            <person name="Hagos B."/>
            <person name="Hall J."/>
            <person name="Henson C."/>
            <person name="Hollinger A."/>
            <person name="Honan T."/>
            <person name="Huard M.D."/>
            <person name="Hughes L."/>
            <person name="Hurhula B."/>
            <person name="Husby M.E."/>
            <person name="Kamat A."/>
            <person name="Kanga B."/>
            <person name="Kashin S."/>
            <person name="Khazanovich D."/>
            <person name="Kisner P."/>
            <person name="Lance K."/>
            <person name="Lara M."/>
            <person name="Lee W."/>
            <person name="Lennon N."/>
            <person name="Letendre F."/>
            <person name="LeVine R."/>
            <person name="Lipovsky A."/>
            <person name="Liu X."/>
            <person name="Liu J."/>
            <person name="Liu S."/>
            <person name="Lokyitsang T."/>
            <person name="Lokyitsang Y."/>
            <person name="Lubonja R."/>
            <person name="Lui A."/>
            <person name="MacDonald P."/>
            <person name="Magnisalis V."/>
            <person name="Maru K."/>
            <person name="Matthews C."/>
            <person name="McCusker W."/>
            <person name="McDonough S."/>
            <person name="Mehta T."/>
            <person name="Meldrim J."/>
            <person name="Meneus L."/>
            <person name="Mihai O."/>
            <person name="Mihalev A."/>
            <person name="Mihova T."/>
            <person name="Mittelman R."/>
            <person name="Mlenga V."/>
            <person name="Montmayeur A."/>
            <person name="Mulrain L."/>
            <person name="Navidi A."/>
            <person name="Naylor J."/>
            <person name="Negash T."/>
            <person name="Nguyen T."/>
            <person name="Nguyen N."/>
            <person name="Nicol R."/>
            <person name="Norbu C."/>
            <person name="Norbu N."/>
            <person name="Novod N."/>
            <person name="O'Neill B."/>
            <person name="Osman S."/>
            <person name="Markiewicz E."/>
            <person name="Oyono O.L."/>
            <person name="Patti C."/>
            <person name="Phunkhang P."/>
            <person name="Pierre F."/>
            <person name="Priest M."/>
            <person name="Raghuraman S."/>
            <person name="Rege F."/>
            <person name="Reyes R."/>
            <person name="Rise C."/>
            <person name="Rogov P."/>
            <person name="Ross K."/>
            <person name="Ryan E."/>
            <person name="Settipalli S."/>
            <person name="Shea T."/>
            <person name="Sherpa N."/>
            <person name="Shi L."/>
            <person name="Shih D."/>
            <person name="Sparrow T."/>
            <person name="Spaulding J."/>
            <person name="Stalker J."/>
            <person name="Stange-Thomann N."/>
            <person name="Stavropoulos S."/>
            <person name="Stone C."/>
            <person name="Strader C."/>
            <person name="Tesfaye S."/>
            <person name="Thomson T."/>
            <person name="Thoulutsang Y."/>
            <person name="Thoulutsang D."/>
            <person name="Topham K."/>
            <person name="Topping I."/>
            <person name="Tsamla T."/>
            <person name="Vassiliev H."/>
            <person name="Vo A."/>
            <person name="Wangchuk T."/>
            <person name="Wangdi T."/>
            <person name="Weiand M."/>
            <person name="Wilkinson J."/>
            <person name="Wilson A."/>
            <person name="Yadav S."/>
            <person name="Young G."/>
            <person name="Yu Q."/>
            <person name="Zembek L."/>
            <person name="Zhong D."/>
            <person name="Zimmer A."/>
            <person name="Zwirko Z."/>
            <person name="Jaffe D.B."/>
            <person name="Alvarez P."/>
            <person name="Brockman W."/>
            <person name="Butler J."/>
            <person name="Chin C."/>
            <person name="Gnerre S."/>
            <person name="Grabherr M."/>
            <person name="Kleber M."/>
            <person name="Mauceli E."/>
            <person name="MacCallum I."/>
        </authorList>
    </citation>
    <scope>NUCLEOTIDE SEQUENCE [LARGE SCALE GENOMIC DNA]</scope>
    <source>
        <strain evidence="4">Tucson 14024-0371.13</strain>
    </source>
</reference>
<dbReference type="PANTHER" id="PTHR31409">
    <property type="entry name" value="WASH COMPLEX SUBUNIT 4"/>
    <property type="match status" value="1"/>
</dbReference>
<feature type="domain" description="WASH complex subunit 7 central" evidence="1">
    <location>
        <begin position="1"/>
        <end position="86"/>
    </location>
</feature>
<keyword evidence="4" id="KW-1185">Reference proteome</keyword>
<dbReference type="STRING" id="7217.A0A0P8Y7Q2"/>
<dbReference type="OrthoDB" id="10261210at2759"/>
<dbReference type="InterPro" id="IPR028283">
    <property type="entry name" value="WASH-7_C"/>
</dbReference>
<dbReference type="GO" id="GO:0071203">
    <property type="term" value="C:WASH complex"/>
    <property type="evidence" value="ECO:0007669"/>
    <property type="project" value="InterPro"/>
</dbReference>
<dbReference type="InterPro" id="IPR027307">
    <property type="entry name" value="WASH7"/>
</dbReference>
<organism evidence="3 4">
    <name type="scientific">Drosophila ananassae</name>
    <name type="common">Fruit fly</name>
    <dbReference type="NCBI Taxonomy" id="7217"/>
    <lineage>
        <taxon>Eukaryota</taxon>
        <taxon>Metazoa</taxon>
        <taxon>Ecdysozoa</taxon>
        <taxon>Arthropoda</taxon>
        <taxon>Hexapoda</taxon>
        <taxon>Insecta</taxon>
        <taxon>Pterygota</taxon>
        <taxon>Neoptera</taxon>
        <taxon>Endopterygota</taxon>
        <taxon>Diptera</taxon>
        <taxon>Brachycera</taxon>
        <taxon>Muscomorpha</taxon>
        <taxon>Ephydroidea</taxon>
        <taxon>Drosophilidae</taxon>
        <taxon>Drosophila</taxon>
        <taxon>Sophophora</taxon>
    </lineage>
</organism>
<accession>A0A0P8Y7Q2</accession>
<gene>
    <name evidence="3" type="primary">Dana\GF19622</name>
    <name evidence="3" type="synonym">dana_GLEANR_2192</name>
    <name evidence="3" type="ORF">GF19622</name>
</gene>
<dbReference type="InParanoid" id="A0A0P8Y7Q2"/>
<dbReference type="Proteomes" id="UP000007801">
    <property type="component" value="Unassembled WGS sequence"/>
</dbReference>
<dbReference type="Pfam" id="PF14746">
    <property type="entry name" value="WASH-7_C"/>
    <property type="match status" value="1"/>
</dbReference>
<protein>
    <submittedName>
        <fullName evidence="3">Uncharacterized protein</fullName>
    </submittedName>
</protein>
<dbReference type="Pfam" id="PF14744">
    <property type="entry name" value="WASH-7_mid"/>
    <property type="match status" value="1"/>
</dbReference>
<dbReference type="PANTHER" id="PTHR31409:SF0">
    <property type="entry name" value="WASH COMPLEX SUBUNIT 4"/>
    <property type="match status" value="1"/>
</dbReference>
<name>A0A0P8Y7Q2_DROAN</name>
<dbReference type="GO" id="GO:0005768">
    <property type="term" value="C:endosome"/>
    <property type="evidence" value="ECO:0007669"/>
    <property type="project" value="TreeGrafter"/>
</dbReference>
<evidence type="ECO:0000259" key="1">
    <source>
        <dbReference type="Pfam" id="PF14744"/>
    </source>
</evidence>